<organism evidence="2 3">
    <name type="scientific">Angomonas deanei</name>
    <dbReference type="NCBI Taxonomy" id="59799"/>
    <lineage>
        <taxon>Eukaryota</taxon>
        <taxon>Discoba</taxon>
        <taxon>Euglenozoa</taxon>
        <taxon>Kinetoplastea</taxon>
        <taxon>Metakinetoplastina</taxon>
        <taxon>Trypanosomatida</taxon>
        <taxon>Trypanosomatidae</taxon>
        <taxon>Strigomonadinae</taxon>
        <taxon>Angomonas</taxon>
    </lineage>
</organism>
<reference evidence="2 3" key="1">
    <citation type="submission" date="2020-08" db="EMBL/GenBank/DDBJ databases">
        <authorList>
            <person name="Newling K."/>
            <person name="Davey J."/>
            <person name="Forrester S."/>
        </authorList>
    </citation>
    <scope>NUCLEOTIDE SEQUENCE [LARGE SCALE GENOMIC DNA]</scope>
    <source>
        <strain evidence="3">Crithidia deanei Carvalho (ATCC PRA-265)</strain>
    </source>
</reference>
<feature type="transmembrane region" description="Helical" evidence="1">
    <location>
        <begin position="39"/>
        <end position="62"/>
    </location>
</feature>
<evidence type="ECO:0000256" key="1">
    <source>
        <dbReference type="SAM" id="Phobius"/>
    </source>
</evidence>
<feature type="transmembrane region" description="Helical" evidence="1">
    <location>
        <begin position="74"/>
        <end position="93"/>
    </location>
</feature>
<dbReference type="VEuPathDB" id="TriTrypDB:ADEAN_000965600"/>
<gene>
    <name evidence="2" type="ORF">ADEAN_000965600</name>
</gene>
<dbReference type="OrthoDB" id="255919at2759"/>
<accession>A0A7G2CSE9</accession>
<keyword evidence="1" id="KW-1133">Transmembrane helix</keyword>
<keyword evidence="1" id="KW-0472">Membrane</keyword>
<dbReference type="AlphaFoldDB" id="A0A7G2CSE9"/>
<name>A0A7G2CSE9_9TRYP</name>
<evidence type="ECO:0000313" key="2">
    <source>
        <dbReference type="EMBL" id="CAD2222117.1"/>
    </source>
</evidence>
<proteinExistence type="predicted"/>
<protein>
    <submittedName>
        <fullName evidence="2">Uncharacterized protein</fullName>
    </submittedName>
</protein>
<dbReference type="EMBL" id="LR877168">
    <property type="protein sequence ID" value="CAD2222117.1"/>
    <property type="molecule type" value="Genomic_DNA"/>
</dbReference>
<keyword evidence="3" id="KW-1185">Reference proteome</keyword>
<evidence type="ECO:0000313" key="3">
    <source>
        <dbReference type="Proteomes" id="UP000515908"/>
    </source>
</evidence>
<dbReference type="Proteomes" id="UP000515908">
    <property type="component" value="Chromosome 24"/>
</dbReference>
<keyword evidence="1" id="KW-0812">Transmembrane</keyword>
<sequence length="161" mass="18655">MSTDSSDRKRFSEYVSEISAVQRRNVATRIEGLAHHQSLMWPYFFGCVTFTTASVLATFKLWGPRNIFRNSMYYARPLPPAISMGVALFGIVYTCRGMLIRNRICIAIEDYEYELKKIQAHHCREGVAQLAWLQFVMDQVKQCQESRFDFEKLKNSPLPVS</sequence>